<name>A0ABX0V5N4_9HYPH</name>
<dbReference type="NCBIfam" id="NF006696">
    <property type="entry name" value="PRK09243.1-3"/>
    <property type="match status" value="1"/>
</dbReference>
<evidence type="ECO:0000256" key="8">
    <source>
        <dbReference type="ARBA" id="ARBA00048668"/>
    </source>
</evidence>
<evidence type="ECO:0000259" key="11">
    <source>
        <dbReference type="Pfam" id="PF17767"/>
    </source>
</evidence>
<feature type="domain" description="Nicotinate phosphoribosyltransferase N-terminal" evidence="11">
    <location>
        <begin position="16"/>
        <end position="138"/>
    </location>
</feature>
<keyword evidence="4" id="KW-0597">Phosphoprotein</keyword>
<dbReference type="CDD" id="cd01570">
    <property type="entry name" value="NAPRTase_A"/>
    <property type="match status" value="1"/>
</dbReference>
<dbReference type="InterPro" id="IPR041525">
    <property type="entry name" value="N/Namide_PRibTrfase"/>
</dbReference>
<dbReference type="NCBIfam" id="TIGR01513">
    <property type="entry name" value="NAPRTase_put"/>
    <property type="match status" value="1"/>
</dbReference>
<gene>
    <name evidence="12" type="ORF">HB375_00225</name>
</gene>
<dbReference type="Proteomes" id="UP000707352">
    <property type="component" value="Unassembled WGS sequence"/>
</dbReference>
<keyword evidence="13" id="KW-1185">Reference proteome</keyword>
<dbReference type="SUPFAM" id="SSF54675">
    <property type="entry name" value="Nicotinate/Quinolinate PRTase N-terminal domain-like"/>
    <property type="match status" value="1"/>
</dbReference>
<dbReference type="GO" id="GO:0004516">
    <property type="term" value="F:nicotinate phosphoribosyltransferase activity"/>
    <property type="evidence" value="ECO:0007669"/>
    <property type="project" value="UniProtKB-EC"/>
</dbReference>
<dbReference type="InterPro" id="IPR013785">
    <property type="entry name" value="Aldolase_TIM"/>
</dbReference>
<dbReference type="PANTHER" id="PTHR11098:SF1">
    <property type="entry name" value="NICOTINATE PHOSPHORIBOSYLTRANSFERASE"/>
    <property type="match status" value="1"/>
</dbReference>
<dbReference type="Gene3D" id="3.20.140.10">
    <property type="entry name" value="nicotinate phosphoribosyltransferase"/>
    <property type="match status" value="1"/>
</dbReference>
<reference evidence="12 13" key="1">
    <citation type="submission" date="2020-03" db="EMBL/GenBank/DDBJ databases">
        <title>The genome sequence of Microvirga sp. c23x22.</title>
        <authorList>
            <person name="Zhang X."/>
        </authorList>
    </citation>
    <scope>NUCLEOTIDE SEQUENCE [LARGE SCALE GENOMIC DNA]</scope>
    <source>
        <strain evidence="13">c23x22</strain>
    </source>
</reference>
<proteinExistence type="inferred from homology"/>
<feature type="domain" description="Nicotinate/nicotinamide phosphoribosyltransferase" evidence="10">
    <location>
        <begin position="160"/>
        <end position="327"/>
    </location>
</feature>
<dbReference type="RefSeq" id="WP_167670830.1">
    <property type="nucleotide sequence ID" value="NZ_JAATJS010000001.1"/>
</dbReference>
<dbReference type="NCBIfam" id="NF009131">
    <property type="entry name" value="PRK12484.1"/>
    <property type="match status" value="1"/>
</dbReference>
<keyword evidence="5 9" id="KW-0436">Ligase</keyword>
<dbReference type="InterPro" id="IPR040727">
    <property type="entry name" value="NAPRTase_N"/>
</dbReference>
<keyword evidence="6 9" id="KW-0662">Pyridine nucleotide biosynthesis</keyword>
<evidence type="ECO:0000256" key="2">
    <source>
        <dbReference type="ARBA" id="ARBA00010897"/>
    </source>
</evidence>
<keyword evidence="12" id="KW-0328">Glycosyltransferase</keyword>
<evidence type="ECO:0000256" key="1">
    <source>
        <dbReference type="ARBA" id="ARBA00004952"/>
    </source>
</evidence>
<evidence type="ECO:0000313" key="13">
    <source>
        <dbReference type="Proteomes" id="UP000707352"/>
    </source>
</evidence>
<dbReference type="SUPFAM" id="SSF51690">
    <property type="entry name" value="Nicotinate/Quinolinate PRTase C-terminal domain-like"/>
    <property type="match status" value="1"/>
</dbReference>
<comment type="catalytic activity">
    <reaction evidence="8 9">
        <text>5-phospho-alpha-D-ribose 1-diphosphate + nicotinate + ATP + H2O = nicotinate beta-D-ribonucleotide + ADP + phosphate + diphosphate</text>
        <dbReference type="Rhea" id="RHEA:36163"/>
        <dbReference type="ChEBI" id="CHEBI:15377"/>
        <dbReference type="ChEBI" id="CHEBI:30616"/>
        <dbReference type="ChEBI" id="CHEBI:32544"/>
        <dbReference type="ChEBI" id="CHEBI:33019"/>
        <dbReference type="ChEBI" id="CHEBI:43474"/>
        <dbReference type="ChEBI" id="CHEBI:57502"/>
        <dbReference type="ChEBI" id="CHEBI:58017"/>
        <dbReference type="ChEBI" id="CHEBI:456216"/>
        <dbReference type="EC" id="6.3.4.21"/>
    </reaction>
</comment>
<comment type="function">
    <text evidence="9">Catalyzes the first step in the biosynthesis of NAD from nicotinic acid, the ATP-dependent synthesis of beta-nicotinate D-ribonucleotide from nicotinate and 5-phospho-D-ribose 1-phosphate.</text>
</comment>
<dbReference type="InterPro" id="IPR007229">
    <property type="entry name" value="Nic_PRibTrfase-Fam"/>
</dbReference>
<dbReference type="InterPro" id="IPR036068">
    <property type="entry name" value="Nicotinate_pribotase-like_C"/>
</dbReference>
<evidence type="ECO:0000256" key="5">
    <source>
        <dbReference type="ARBA" id="ARBA00022598"/>
    </source>
</evidence>
<evidence type="ECO:0000259" key="10">
    <source>
        <dbReference type="Pfam" id="PF04095"/>
    </source>
</evidence>
<comment type="similarity">
    <text evidence="2 9">Belongs to the NAPRTase family.</text>
</comment>
<comment type="caution">
    <text evidence="12">The sequence shown here is derived from an EMBL/GenBank/DDBJ whole genome shotgun (WGS) entry which is preliminary data.</text>
</comment>
<dbReference type="EMBL" id="JAATJS010000001">
    <property type="protein sequence ID" value="NIX75037.1"/>
    <property type="molecule type" value="Genomic_DNA"/>
</dbReference>
<evidence type="ECO:0000256" key="6">
    <source>
        <dbReference type="ARBA" id="ARBA00022642"/>
    </source>
</evidence>
<organism evidence="12 13">
    <name type="scientific">Microvirga terricola</name>
    <dbReference type="NCBI Taxonomy" id="2719797"/>
    <lineage>
        <taxon>Bacteria</taxon>
        <taxon>Pseudomonadati</taxon>
        <taxon>Pseudomonadota</taxon>
        <taxon>Alphaproteobacteria</taxon>
        <taxon>Hyphomicrobiales</taxon>
        <taxon>Methylobacteriaceae</taxon>
        <taxon>Microvirga</taxon>
    </lineage>
</organism>
<dbReference type="GO" id="GO:0016757">
    <property type="term" value="F:glycosyltransferase activity"/>
    <property type="evidence" value="ECO:0007669"/>
    <property type="project" value="UniProtKB-KW"/>
</dbReference>
<keyword evidence="7 9" id="KW-0808">Transferase</keyword>
<dbReference type="InterPro" id="IPR006405">
    <property type="entry name" value="Nic_PRibTrfase_pncB"/>
</dbReference>
<comment type="pathway">
    <text evidence="1 9">Cofactor biosynthesis; NAD(+) biosynthesis; nicotinate D-ribonucleotide from nicotinate: step 1/1.</text>
</comment>
<comment type="PTM">
    <text evidence="9">Transiently phosphorylated on a His residue during the reaction cycle. Phosphorylation strongly increases the affinity for substrates and increases the rate of nicotinate D-ribonucleotide production. Dephosphorylation regenerates the low-affinity form of the enzyme, leading to product release.</text>
</comment>
<dbReference type="Pfam" id="PF17767">
    <property type="entry name" value="NAPRTase_N"/>
    <property type="match status" value="1"/>
</dbReference>
<evidence type="ECO:0000313" key="12">
    <source>
        <dbReference type="EMBL" id="NIX75037.1"/>
    </source>
</evidence>
<evidence type="ECO:0000256" key="7">
    <source>
        <dbReference type="ARBA" id="ARBA00022679"/>
    </source>
</evidence>
<dbReference type="PANTHER" id="PTHR11098">
    <property type="entry name" value="NICOTINATE PHOSPHORIBOSYLTRANSFERASE"/>
    <property type="match status" value="1"/>
</dbReference>
<dbReference type="Pfam" id="PF04095">
    <property type="entry name" value="NAPRTase"/>
    <property type="match status" value="1"/>
</dbReference>
<evidence type="ECO:0000256" key="3">
    <source>
        <dbReference type="ARBA" id="ARBA00013236"/>
    </source>
</evidence>
<sequence>MQTSHQDVRGGSSASLFVDLYEMTMLHAYRECGMNGVAAFDLFVRTLPPERNFLIACGVNCLLDQLENLAFSDRDIGYLSTLGLFPQEFLENLRSFRFTGDIFALEEGTPFFANEPILEVIAPIGEAQIIETLVLNQVGLQTLLASKAARVVEAAKGRPVVDFGGRRAQGLDAAIKGARAFFIAGISATSNLEAGRQYGIPVVGTMAHSFIEACATEIEAFSSFATVFPTTTLLVDTYDTLEGVSRVVDLARELGPDCKIHGIRLDSGDLVSLSQQARSILDGAGLHHLQIFVSGGLNESEISRLLAADVPIDAFGVGTDMSVSMDLPAFDIAYKIVEYEGVGRMKFSPRKRTLPGRKQVFRHYAGGMAESDVIARLDSRQSEGTALLKPVMLGGHRLGPSPPISDIKNRTSRMLSELPRALRTVAPAMTPYPVIIDEELQDYEREIAARVATL</sequence>
<evidence type="ECO:0000256" key="4">
    <source>
        <dbReference type="ARBA" id="ARBA00022553"/>
    </source>
</evidence>
<accession>A0ABX0V5N4</accession>
<protein>
    <recommendedName>
        <fullName evidence="3 9">Nicotinate phosphoribosyltransferase</fullName>
        <ecNumber evidence="3 9">6.3.4.21</ecNumber>
    </recommendedName>
</protein>
<evidence type="ECO:0000256" key="9">
    <source>
        <dbReference type="RuleBase" id="RU365100"/>
    </source>
</evidence>
<dbReference type="PIRSF" id="PIRSF000484">
    <property type="entry name" value="NAPRT"/>
    <property type="match status" value="1"/>
</dbReference>
<dbReference type="EC" id="6.3.4.21" evidence="3 9"/>
<dbReference type="Gene3D" id="3.20.20.70">
    <property type="entry name" value="Aldolase class I"/>
    <property type="match status" value="1"/>
</dbReference>